<evidence type="ECO:0000256" key="10">
    <source>
        <dbReference type="ARBA" id="ARBA00022553"/>
    </source>
</evidence>
<evidence type="ECO:0000256" key="14">
    <source>
        <dbReference type="ARBA" id="ARBA00022753"/>
    </source>
</evidence>
<evidence type="ECO:0000256" key="31">
    <source>
        <dbReference type="ARBA" id="ARBA00048778"/>
    </source>
</evidence>
<evidence type="ECO:0000313" key="36">
    <source>
        <dbReference type="Proteomes" id="UP000265040"/>
    </source>
</evidence>
<keyword evidence="14" id="KW-0967">Endosome</keyword>
<dbReference type="Pfam" id="PF00664">
    <property type="entry name" value="ABC_membrane"/>
    <property type="match status" value="2"/>
</dbReference>
<comment type="subcellular location">
    <subcellularLocation>
        <location evidence="2">Apical cell membrane</location>
        <topology evidence="2">Multi-pass membrane protein</topology>
    </subcellularLocation>
    <subcellularLocation>
        <location evidence="32">Cell membrane</location>
        <topology evidence="32">Multi-pass membrane protein</topology>
    </subcellularLocation>
    <subcellularLocation>
        <location evidence="4">Early endosome membrane</location>
        <topology evidence="4">Multi-pass membrane protein</topology>
    </subcellularLocation>
    <subcellularLocation>
        <location evidence="3">Endoplasmic reticulum membrane</location>
        <topology evidence="3">Multi-pass membrane protein</topology>
    </subcellularLocation>
    <subcellularLocation>
        <location evidence="1">Recycling endosome membrane</location>
        <topology evidence="1">Multi-pass membrane protein</topology>
    </subcellularLocation>
</comment>
<comment type="caution">
    <text evidence="32">Lacks conserved residue(s) required for the propagation of feature annotation.</text>
</comment>
<keyword evidence="12" id="KW-0677">Repeat</keyword>
<evidence type="ECO:0000256" key="5">
    <source>
        <dbReference type="ARBA" id="ARBA00009118"/>
    </source>
</evidence>
<feature type="transmembrane region" description="Helical" evidence="32">
    <location>
        <begin position="126"/>
        <end position="148"/>
    </location>
</feature>
<evidence type="ECO:0000256" key="20">
    <source>
        <dbReference type="ARBA" id="ARBA00023173"/>
    </source>
</evidence>
<evidence type="ECO:0000256" key="19">
    <source>
        <dbReference type="ARBA" id="ARBA00023136"/>
    </source>
</evidence>
<feature type="transmembrane region" description="Helical" evidence="32">
    <location>
        <begin position="77"/>
        <end position="96"/>
    </location>
</feature>
<gene>
    <name evidence="35" type="primary">CFTR</name>
</gene>
<evidence type="ECO:0000256" key="17">
    <source>
        <dbReference type="ARBA" id="ARBA00022989"/>
    </source>
</evidence>
<dbReference type="GO" id="GO:0034707">
    <property type="term" value="C:chloride channel complex"/>
    <property type="evidence" value="ECO:0007669"/>
    <property type="project" value="UniProtKB-UniRule"/>
</dbReference>
<keyword evidence="13 32" id="KW-0547">Nucleotide-binding</keyword>
<dbReference type="SUPFAM" id="SSF52540">
    <property type="entry name" value="P-loop containing nucleoside triphosphate hydrolases"/>
    <property type="match status" value="2"/>
</dbReference>
<evidence type="ECO:0000259" key="33">
    <source>
        <dbReference type="PROSITE" id="PS50893"/>
    </source>
</evidence>
<feature type="domain" description="ABC transporter" evidence="33">
    <location>
        <begin position="1176"/>
        <end position="1402"/>
    </location>
</feature>
<dbReference type="PROSITE" id="PS50929">
    <property type="entry name" value="ABC_TM1F"/>
    <property type="match status" value="2"/>
</dbReference>
<proteinExistence type="inferred from homology"/>
<evidence type="ECO:0000256" key="30">
    <source>
        <dbReference type="ARBA" id="ARBA00044653"/>
    </source>
</evidence>
<dbReference type="GO" id="GO:0016887">
    <property type="term" value="F:ATP hydrolysis activity"/>
    <property type="evidence" value="ECO:0007669"/>
    <property type="project" value="InterPro"/>
</dbReference>
<evidence type="ECO:0000256" key="21">
    <source>
        <dbReference type="ARBA" id="ARBA00023180"/>
    </source>
</evidence>
<dbReference type="GO" id="GO:0005260">
    <property type="term" value="F:intracellularly ATP-gated chloride channel activity"/>
    <property type="evidence" value="ECO:0007669"/>
    <property type="project" value="UniProtKB-EC"/>
</dbReference>
<reference evidence="35" key="1">
    <citation type="submission" date="2021-04" db="EMBL/GenBank/DDBJ databases">
        <authorList>
            <consortium name="Wellcome Sanger Institute Data Sharing"/>
        </authorList>
    </citation>
    <scope>NUCLEOTIDE SEQUENCE [LARGE SCALE GENOMIC DNA]</scope>
</reference>
<dbReference type="InterPro" id="IPR036640">
    <property type="entry name" value="ABC1_TM_sf"/>
</dbReference>
<evidence type="ECO:0000256" key="11">
    <source>
        <dbReference type="ARBA" id="ARBA00022692"/>
    </source>
</evidence>
<evidence type="ECO:0000256" key="6">
    <source>
        <dbReference type="ARBA" id="ARBA00012195"/>
    </source>
</evidence>
<evidence type="ECO:0000256" key="24">
    <source>
        <dbReference type="ARBA" id="ARBA00023303"/>
    </source>
</evidence>
<dbReference type="EC" id="5.6.1.6" evidence="6 32"/>
<evidence type="ECO:0000256" key="8">
    <source>
        <dbReference type="ARBA" id="ARBA00022448"/>
    </source>
</evidence>
<evidence type="ECO:0000256" key="9">
    <source>
        <dbReference type="ARBA" id="ARBA00022475"/>
    </source>
</evidence>
<dbReference type="GO" id="GO:0005829">
    <property type="term" value="C:cytosol"/>
    <property type="evidence" value="ECO:0007669"/>
    <property type="project" value="TreeGrafter"/>
</dbReference>
<keyword evidence="23" id="KW-0413">Isomerase</keyword>
<comment type="catalytic activity">
    <reaction evidence="29 32">
        <text>ATP + H2O + closed Cl(-) channel = ADP + phosphate + open Cl(-) channel.</text>
        <dbReference type="EC" id="5.6.1.6"/>
    </reaction>
</comment>
<dbReference type="Proteomes" id="UP000265040">
    <property type="component" value="Chromosome 6"/>
</dbReference>
<dbReference type="SUPFAM" id="SSF90123">
    <property type="entry name" value="ABC transporter transmembrane region"/>
    <property type="match status" value="2"/>
</dbReference>
<evidence type="ECO:0000256" key="7">
    <source>
        <dbReference type="ARBA" id="ARBA00016668"/>
    </source>
</evidence>
<dbReference type="GeneTree" id="ENSGT00940000158567"/>
<dbReference type="PANTHER" id="PTHR24223">
    <property type="entry name" value="ATP-BINDING CASSETTE SUB-FAMILY C"/>
    <property type="match status" value="1"/>
</dbReference>
<reference evidence="35" key="3">
    <citation type="submission" date="2025-09" db="UniProtKB">
        <authorList>
            <consortium name="Ensembl"/>
        </authorList>
    </citation>
    <scope>IDENTIFICATION</scope>
</reference>
<dbReference type="InterPro" id="IPR003439">
    <property type="entry name" value="ABC_transporter-like_ATP-bd"/>
</dbReference>
<evidence type="ECO:0000256" key="3">
    <source>
        <dbReference type="ARBA" id="ARBA00004477"/>
    </source>
</evidence>
<feature type="transmembrane region" description="Helical" evidence="32">
    <location>
        <begin position="307"/>
        <end position="330"/>
    </location>
</feature>
<keyword evidence="11 32" id="KW-0812">Transmembrane</keyword>
<feature type="transmembrane region" description="Helical" evidence="32">
    <location>
        <begin position="956"/>
        <end position="978"/>
    </location>
</feature>
<feature type="domain" description="ABC transmembrane type-1" evidence="34">
    <location>
        <begin position="87"/>
        <end position="326"/>
    </location>
</feature>
<dbReference type="GO" id="GO:0140359">
    <property type="term" value="F:ABC-type transporter activity"/>
    <property type="evidence" value="ECO:0007669"/>
    <property type="project" value="InterPro"/>
</dbReference>
<evidence type="ECO:0000256" key="23">
    <source>
        <dbReference type="ARBA" id="ARBA00023235"/>
    </source>
</evidence>
<keyword evidence="17 32" id="KW-1133">Transmembrane helix</keyword>
<comment type="similarity">
    <text evidence="5 32">Belongs to the ABC transporter superfamily. ABCC family. CFTR transporter (TC 3.A.1.202) subfamily.</text>
</comment>
<dbReference type="GO" id="GO:0031901">
    <property type="term" value="C:early endosome membrane"/>
    <property type="evidence" value="ECO:0007669"/>
    <property type="project" value="UniProtKB-SubCell"/>
</dbReference>
<evidence type="ECO:0000256" key="15">
    <source>
        <dbReference type="ARBA" id="ARBA00022824"/>
    </source>
</evidence>
<name>A0A7N5ZSY2_ANATE</name>
<accession>A0A7N5ZSY2</accession>
<comment type="function">
    <text evidence="32">Epithelial ion channel that plays an important role in the regulation of epithelial ion and water transport and fluid homeostasis. Mediates the transport of chloride ions across the cell membrane. Possesses an intrinsic ATPase activity and utilizes ATP to gate its channel; the passive flow of anions through the channel is gated by cycles of ATP binding and hydrolysis by the ATP-binding domains. The ion channel is also permeable to HCO(3)(-); selectivity depends on the extracellular chloride concentration. Exerts its function also by modulating the activity of other ion channels and transporters. Contributes to the regulation of the pH and the ion content of the epithelial fluid layer.</text>
</comment>
<feature type="transmembrane region" description="Helical" evidence="32">
    <location>
        <begin position="1101"/>
        <end position="1123"/>
    </location>
</feature>
<dbReference type="GO" id="GO:0055038">
    <property type="term" value="C:recycling endosome membrane"/>
    <property type="evidence" value="ECO:0007669"/>
    <property type="project" value="UniProtKB-SubCell"/>
</dbReference>
<reference evidence="35" key="2">
    <citation type="submission" date="2025-08" db="UniProtKB">
        <authorList>
            <consortium name="Ensembl"/>
        </authorList>
    </citation>
    <scope>IDENTIFICATION</scope>
</reference>
<keyword evidence="22 32" id="KW-0868">Chloride</keyword>
<dbReference type="InterPro" id="IPR027417">
    <property type="entry name" value="P-loop_NTPase"/>
</dbReference>
<keyword evidence="15" id="KW-0256">Endoplasmic reticulum</keyword>
<dbReference type="GO" id="GO:0015701">
    <property type="term" value="P:bicarbonate transport"/>
    <property type="evidence" value="ECO:0007669"/>
    <property type="project" value="TreeGrafter"/>
</dbReference>
<comment type="catalytic activity">
    <reaction evidence="25">
        <text>chloride(in) = chloride(out)</text>
        <dbReference type="Rhea" id="RHEA:29823"/>
        <dbReference type="ChEBI" id="CHEBI:17996"/>
    </reaction>
</comment>
<feature type="transmembrane region" description="Helical" evidence="32">
    <location>
        <begin position="870"/>
        <end position="890"/>
    </location>
</feature>
<feature type="transmembrane region" description="Helical" evidence="32">
    <location>
        <begin position="984"/>
        <end position="1003"/>
    </location>
</feature>
<dbReference type="InterPro" id="IPR017871">
    <property type="entry name" value="ABC_transporter-like_CS"/>
</dbReference>
<keyword evidence="19 32" id="KW-0472">Membrane</keyword>
<dbReference type="GO" id="GO:0005524">
    <property type="term" value="F:ATP binding"/>
    <property type="evidence" value="ECO:0007669"/>
    <property type="project" value="UniProtKB-KW"/>
</dbReference>
<evidence type="ECO:0000313" key="35">
    <source>
        <dbReference type="Ensembl" id="ENSATEP00000038129.1"/>
    </source>
</evidence>
<dbReference type="InterPro" id="IPR009147">
    <property type="entry name" value="CFTR/ABCC7"/>
</dbReference>
<dbReference type="InterPro" id="IPR003593">
    <property type="entry name" value="AAA+_ATPase"/>
</dbReference>
<keyword evidence="36" id="KW-1185">Reference proteome</keyword>
<feature type="domain" description="ABC transporter" evidence="33">
    <location>
        <begin position="424"/>
        <end position="643"/>
    </location>
</feature>
<evidence type="ECO:0000256" key="18">
    <source>
        <dbReference type="ARBA" id="ARBA00023065"/>
    </source>
</evidence>
<evidence type="ECO:0000256" key="26">
    <source>
        <dbReference type="ARBA" id="ARBA00029720"/>
    </source>
</evidence>
<evidence type="ECO:0000259" key="34">
    <source>
        <dbReference type="PROSITE" id="PS50929"/>
    </source>
</evidence>
<dbReference type="Pfam" id="PF00005">
    <property type="entry name" value="ABC_tran"/>
    <property type="match status" value="2"/>
</dbReference>
<evidence type="ECO:0000256" key="29">
    <source>
        <dbReference type="ARBA" id="ARBA00034073"/>
    </source>
</evidence>
<dbReference type="InterPro" id="IPR011527">
    <property type="entry name" value="ABC1_TM_dom"/>
</dbReference>
<keyword evidence="16 32" id="KW-0067">ATP-binding</keyword>
<evidence type="ECO:0000256" key="12">
    <source>
        <dbReference type="ARBA" id="ARBA00022737"/>
    </source>
</evidence>
<evidence type="ECO:0000256" key="13">
    <source>
        <dbReference type="ARBA" id="ARBA00022741"/>
    </source>
</evidence>
<keyword evidence="21" id="KW-0325">Glycoprotein</keyword>
<evidence type="ECO:0000256" key="4">
    <source>
        <dbReference type="ARBA" id="ARBA00004520"/>
    </source>
</evidence>
<dbReference type="PROSITE" id="PS00211">
    <property type="entry name" value="ABC_TRANSPORTER_1"/>
    <property type="match status" value="1"/>
</dbReference>
<feature type="domain" description="ABC transmembrane type-1" evidence="34">
    <location>
        <begin position="827"/>
        <end position="1117"/>
    </location>
</feature>
<comment type="catalytic activity">
    <reaction evidence="30">
        <text>hydrogencarbonate(in) = hydrogencarbonate(out)</text>
        <dbReference type="Rhea" id="RHEA:28695"/>
        <dbReference type="ChEBI" id="CHEBI:17544"/>
    </reaction>
</comment>
<keyword evidence="10 32" id="KW-0597">Phosphoprotein</keyword>
<evidence type="ECO:0000256" key="1">
    <source>
        <dbReference type="ARBA" id="ARBA00004195"/>
    </source>
</evidence>
<dbReference type="PRINTS" id="PR01851">
    <property type="entry name" value="CYSFIBREGLTR"/>
</dbReference>
<keyword evidence="18 32" id="KW-0406">Ion transport</keyword>
<keyword evidence="8 32" id="KW-0813">Transport</keyword>
<dbReference type="Gene3D" id="3.40.50.300">
    <property type="entry name" value="P-loop containing nucleotide triphosphate hydrolases"/>
    <property type="match status" value="2"/>
</dbReference>
<evidence type="ECO:0000256" key="28">
    <source>
        <dbReference type="ARBA" id="ARBA00033163"/>
    </source>
</evidence>
<keyword evidence="9" id="KW-1003">Cell membrane</keyword>
<organism evidence="35 36">
    <name type="scientific">Anabas testudineus</name>
    <name type="common">Climbing perch</name>
    <name type="synonym">Anthias testudineus</name>
    <dbReference type="NCBI Taxonomy" id="64144"/>
    <lineage>
        <taxon>Eukaryota</taxon>
        <taxon>Metazoa</taxon>
        <taxon>Chordata</taxon>
        <taxon>Craniata</taxon>
        <taxon>Vertebrata</taxon>
        <taxon>Euteleostomi</taxon>
        <taxon>Actinopterygii</taxon>
        <taxon>Neopterygii</taxon>
        <taxon>Teleostei</taxon>
        <taxon>Neoteleostei</taxon>
        <taxon>Acanthomorphata</taxon>
        <taxon>Anabantaria</taxon>
        <taxon>Anabantiformes</taxon>
        <taxon>Anabantoidei</taxon>
        <taxon>Anabantidae</taxon>
        <taxon>Anabas</taxon>
    </lineage>
</organism>
<dbReference type="PROSITE" id="PS50893">
    <property type="entry name" value="ABC_TRANSPORTER_2"/>
    <property type="match status" value="2"/>
</dbReference>
<sequence length="1404" mass="158324">MRMQKSPVEDANCVSRFFFWWTTPLLRKGFRKKLDLTDVYKAPSFDLADNLCERLERFVEWDREVASAKKKPKLMRALARCFFGPFAFFGVLLYLGEASKAVQPQLLGRIIASFDPVYAAERSQGYFLALGLCLLFIARFLLLQPAIFGLHHLGMQIRIAIFSLIYKKTLKLSSRVLDKISTGQLVSLMSAHLNKLDESLGLAHFIWITPLQCILCVGLIWELIEVNSLCALAALTLLVCDKLVKSSSLNRVKRAGLISRRLALTSEIVENIHSVKAYGWEEVMETIIKNIRQDEMTLTRKIGSLRYFYSATYFFSAILVIASAIVPYALVKPINLRPIFTTASYCMVLRMTVTRQLPGSIQMWYDTLALVKKIEEFLMKEEYTVLEYNQTTTEVELVNVSASWDEVCGEKEEGEKMNKANGHLNGDSGLFFTNLYVTPVLKNISLYLEKGKMLAVAGSTGSGKSSLLMMIMGELVPSEGKIRHSGRISFSPQTAWIMPGTIRDNILFGLTYDEYRYTSVIKACQLEEDFALLPEKDKTLLIEGGVTLSGGQRARLGLARAVYKDADLYLLDAPFTHLDIVTEKEIFEKCLMASKTRIVVTSKLEHLKRADKILLLHNGDCYFYGTFSELQAQRPDFSSLLLGLEAYDNINAERRSSILTETLRRVSIDETTSFREKRKQSLILSPLAALTTENGVLELSERKFSVVPEDDQVEEVLPRTNLYHHGLQHLNGQRRQSVLAFITNSQGQERREQMQSSFRRKLSITPQCDLASELDIYARRLSKDSIYDISEDVEEEDMAQCFADERENVFETTSWSTYLRYITTNRSLVYCVVYLFFTVFSAFSTSKILSDGANRSSPNISEPQPNVSSPIHLSIIVSPTSAYYIIYIYVATSESVLALGFLRGLPLVHTLLTVSKRLHEQMLSAVLRAPMAVLNTMKTGRIMNRFTKDMATIDDMLPLVLFDLIQLTLIVTGAIFTVSIMRPYIFIAAIPLGVIFVILRKYFLRTGQQLKLLEAEARSPIFSHLIISLKGLWTIRAFGRQTYFEMLFHKALNTHTATWFHYLATLRWFLFRCDMIFVLFFTAAAFIAVGTNQDKPGEVGIIVALAMLILGTFQWAVITSITVDGLMRSVDRVFKFIDLPSEEPLPGKSCGKRGPDLVIDNPHAHDCWPNHGQMDVQGLTVKYTEAGRAVLSDISFSVEGGQSVGLLGRTGSGKSTLLSALLRLASTDGEISIDGVSWSSVSLHTWRKAFGVVPQVLIFILTGTFRMNLDPHGRYSDEELWRVAEEVGLKSVIEQFPDKLDFQLEDGGNVLSNGHKQLLCLARSILSKARILLLDEPSAYLDPITLQVLRKTLKQAFSGCTVILSEHRVESLLECQSFLVSFGFIWDFAERLQPIFDIKVQILG</sequence>
<feature type="transmembrane region" description="Helical" evidence="32">
    <location>
        <begin position="1069"/>
        <end position="1089"/>
    </location>
</feature>
<evidence type="ECO:0000256" key="2">
    <source>
        <dbReference type="ARBA" id="ARBA00004424"/>
    </source>
</evidence>
<comment type="catalytic activity">
    <reaction evidence="31">
        <text>ATP + H2O = ADP + phosphate + H(+)</text>
        <dbReference type="Rhea" id="RHEA:13065"/>
        <dbReference type="ChEBI" id="CHEBI:15377"/>
        <dbReference type="ChEBI" id="CHEBI:15378"/>
        <dbReference type="ChEBI" id="CHEBI:30616"/>
        <dbReference type="ChEBI" id="CHEBI:43474"/>
        <dbReference type="ChEBI" id="CHEBI:456216"/>
    </reaction>
    <physiologicalReaction direction="left-to-right" evidence="31">
        <dbReference type="Rhea" id="RHEA:13066"/>
    </physiologicalReaction>
</comment>
<dbReference type="Pfam" id="PF14396">
    <property type="entry name" value="CFTR_R"/>
    <property type="match status" value="1"/>
</dbReference>
<dbReference type="NCBIfam" id="TIGR01271">
    <property type="entry name" value="CFTR_protein"/>
    <property type="match status" value="1"/>
</dbReference>
<dbReference type="Ensembl" id="ENSATET00000039603.2">
    <property type="protein sequence ID" value="ENSATEP00000038129.1"/>
    <property type="gene ID" value="ENSATEG00000004026.3"/>
</dbReference>
<evidence type="ECO:0000256" key="25">
    <source>
        <dbReference type="ARBA" id="ARBA00024167"/>
    </source>
</evidence>
<dbReference type="GO" id="GO:0005789">
    <property type="term" value="C:endoplasmic reticulum membrane"/>
    <property type="evidence" value="ECO:0007669"/>
    <property type="project" value="UniProtKB-SubCell"/>
</dbReference>
<dbReference type="InterPro" id="IPR025837">
    <property type="entry name" value="CFTR_reg_dom"/>
</dbReference>
<evidence type="ECO:0000256" key="32">
    <source>
        <dbReference type="RuleBase" id="RU362037"/>
    </source>
</evidence>
<dbReference type="InterPro" id="IPR050173">
    <property type="entry name" value="ABC_transporter_C-like"/>
</dbReference>
<keyword evidence="24 32" id="KW-0407">Ion channel</keyword>
<evidence type="ECO:0000256" key="27">
    <source>
        <dbReference type="ARBA" id="ARBA00031358"/>
    </source>
</evidence>
<dbReference type="GO" id="GO:0016324">
    <property type="term" value="C:apical plasma membrane"/>
    <property type="evidence" value="ECO:0007669"/>
    <property type="project" value="UniProtKB-SubCell"/>
</dbReference>
<protein>
    <recommendedName>
        <fullName evidence="7 32">Cystic fibrosis transmembrane conductance regulator</fullName>
        <ecNumber evidence="6 32">5.6.1.6</ecNumber>
    </recommendedName>
    <alternativeName>
        <fullName evidence="26 32">ATP-binding cassette sub-family C member 7</fullName>
    </alternativeName>
    <alternativeName>
        <fullName evidence="27 32">Channel conductance-controlling ATPase</fullName>
    </alternativeName>
    <alternativeName>
        <fullName evidence="28 32">cAMP-dependent chloride channel</fullName>
    </alternativeName>
</protein>
<evidence type="ECO:0000256" key="22">
    <source>
        <dbReference type="ARBA" id="ARBA00023214"/>
    </source>
</evidence>
<keyword evidence="20 32" id="KW-0869">Chloride channel</keyword>
<dbReference type="Gene3D" id="1.20.1560.10">
    <property type="entry name" value="ABC transporter type 1, transmembrane domain"/>
    <property type="match status" value="2"/>
</dbReference>
<evidence type="ECO:0000256" key="16">
    <source>
        <dbReference type="ARBA" id="ARBA00022840"/>
    </source>
</evidence>
<dbReference type="PANTHER" id="PTHR24223:SF19">
    <property type="entry name" value="CYSTIC FIBROSIS TRANSMEMBRANE CONDUCTANCE REGULATOR"/>
    <property type="match status" value="1"/>
</dbReference>
<feature type="transmembrane region" description="Helical" evidence="32">
    <location>
        <begin position="827"/>
        <end position="849"/>
    </location>
</feature>
<dbReference type="SMART" id="SM00382">
    <property type="entry name" value="AAA"/>
    <property type="match status" value="2"/>
</dbReference>